<feature type="transmembrane region" description="Helical" evidence="8">
    <location>
        <begin position="55"/>
        <end position="75"/>
    </location>
</feature>
<dbReference type="InterPro" id="IPR004812">
    <property type="entry name" value="Efflux_drug-R_Bcr/CmlA"/>
</dbReference>
<evidence type="ECO:0000256" key="6">
    <source>
        <dbReference type="ARBA" id="ARBA00022989"/>
    </source>
</evidence>
<dbReference type="SUPFAM" id="SSF103473">
    <property type="entry name" value="MFS general substrate transporter"/>
    <property type="match status" value="1"/>
</dbReference>
<dbReference type="CDD" id="cd17320">
    <property type="entry name" value="MFS_MdfA_MDR_like"/>
    <property type="match status" value="1"/>
</dbReference>
<proteinExistence type="inferred from homology"/>
<evidence type="ECO:0000256" key="1">
    <source>
        <dbReference type="ARBA" id="ARBA00004651"/>
    </source>
</evidence>
<evidence type="ECO:0000256" key="4">
    <source>
        <dbReference type="ARBA" id="ARBA00022475"/>
    </source>
</evidence>
<feature type="transmembrane region" description="Helical" evidence="8">
    <location>
        <begin position="255"/>
        <end position="274"/>
    </location>
</feature>
<name>A0A845A2N1_9SPHN</name>
<comment type="caution">
    <text evidence="8">Lacks conserved residue(s) required for the propagation of feature annotation.</text>
</comment>
<dbReference type="NCBIfam" id="TIGR00710">
    <property type="entry name" value="efflux_Bcr_CflA"/>
    <property type="match status" value="1"/>
</dbReference>
<dbReference type="PANTHER" id="PTHR23502:SF132">
    <property type="entry name" value="POLYAMINE TRANSPORTER 2-RELATED"/>
    <property type="match status" value="1"/>
</dbReference>
<gene>
    <name evidence="10" type="ORF">GRI41_13675</name>
</gene>
<dbReference type="GO" id="GO:0042910">
    <property type="term" value="F:xenobiotic transmembrane transporter activity"/>
    <property type="evidence" value="ECO:0007669"/>
    <property type="project" value="InterPro"/>
</dbReference>
<feature type="transmembrane region" description="Helical" evidence="8">
    <location>
        <begin position="222"/>
        <end position="243"/>
    </location>
</feature>
<feature type="transmembrane region" description="Helical" evidence="8">
    <location>
        <begin position="82"/>
        <end position="102"/>
    </location>
</feature>
<dbReference type="GO" id="GO:0005886">
    <property type="term" value="C:plasma membrane"/>
    <property type="evidence" value="ECO:0007669"/>
    <property type="project" value="UniProtKB-SubCell"/>
</dbReference>
<feature type="transmembrane region" description="Helical" evidence="8">
    <location>
        <begin position="169"/>
        <end position="189"/>
    </location>
</feature>
<reference evidence="10 11" key="1">
    <citation type="submission" date="2019-12" db="EMBL/GenBank/DDBJ databases">
        <title>Genomic-based taxomic classification of the family Erythrobacteraceae.</title>
        <authorList>
            <person name="Xu L."/>
        </authorList>
    </citation>
    <scope>NUCLEOTIDE SEQUENCE [LARGE SCALE GENOMIC DNA]</scope>
    <source>
        <strain evidence="10 11">KCTC 52763</strain>
    </source>
</reference>
<dbReference type="InterPro" id="IPR036259">
    <property type="entry name" value="MFS_trans_sf"/>
</dbReference>
<comment type="similarity">
    <text evidence="2 8">Belongs to the major facilitator superfamily. Bcr/CmlA family.</text>
</comment>
<feature type="transmembrane region" description="Helical" evidence="8">
    <location>
        <begin position="377"/>
        <end position="395"/>
    </location>
</feature>
<dbReference type="Proteomes" id="UP000442714">
    <property type="component" value="Unassembled WGS sequence"/>
</dbReference>
<dbReference type="OrthoDB" id="9800416at2"/>
<feature type="transmembrane region" description="Helical" evidence="8">
    <location>
        <begin position="108"/>
        <end position="129"/>
    </location>
</feature>
<keyword evidence="6 8" id="KW-1133">Transmembrane helix</keyword>
<feature type="transmembrane region" description="Helical" evidence="8">
    <location>
        <begin position="141"/>
        <end position="163"/>
    </location>
</feature>
<evidence type="ECO:0000313" key="11">
    <source>
        <dbReference type="Proteomes" id="UP000442714"/>
    </source>
</evidence>
<dbReference type="AlphaFoldDB" id="A0A845A2N1"/>
<keyword evidence="8" id="KW-0997">Cell inner membrane</keyword>
<comment type="subcellular location">
    <subcellularLocation>
        <location evidence="8">Cell inner membrane</location>
        <topology evidence="8">Multi-pass membrane protein</topology>
    </subcellularLocation>
    <subcellularLocation>
        <location evidence="1">Cell membrane</location>
        <topology evidence="1">Multi-pass membrane protein</topology>
    </subcellularLocation>
</comment>
<feature type="transmembrane region" description="Helical" evidence="8">
    <location>
        <begin position="286"/>
        <end position="306"/>
    </location>
</feature>
<protein>
    <recommendedName>
        <fullName evidence="8">Bcr/CflA family efflux transporter</fullName>
    </recommendedName>
</protein>
<dbReference type="PANTHER" id="PTHR23502">
    <property type="entry name" value="MAJOR FACILITATOR SUPERFAMILY"/>
    <property type="match status" value="1"/>
</dbReference>
<keyword evidence="4" id="KW-1003">Cell membrane</keyword>
<dbReference type="Pfam" id="PF07690">
    <property type="entry name" value="MFS_1"/>
    <property type="match status" value="1"/>
</dbReference>
<dbReference type="GO" id="GO:1990961">
    <property type="term" value="P:xenobiotic detoxification by transmembrane export across the plasma membrane"/>
    <property type="evidence" value="ECO:0007669"/>
    <property type="project" value="InterPro"/>
</dbReference>
<sequence>MISRTEPAKKSLGEREMIVLMALLMSLQAFGIDAMLPALGEMAKELSATGNNRQFVISAYFLGAGLGAFFPGAFADKFGRRPVLFVGLLSYIVLSIGCALATSFEWLIGLRLMQGIACAGLSVVPAAIVRDHVGGDRMARLMSLIMMIFLVVPIVAPAIGQVILMLLGWRAIFGAMAVMGTLVGLWVWLRLPETLTEANAQDIRPLTILRNMKEALIRRESIGYVVGSALVFGSLFGFLNSSQQLISESFGAGDYFAIIFGSSVLGMVGANFLNSRIVERFGARRVGHTALIGFGIVSLAQLWSASQPQQSLFQFIPLLALSMAMLGFIGANFSAIAMQPFQHIAGAASSIQTSIRMTTGAVLGGAIGQAYDGTAQPLAMSMLACSVLGLALVLFSERMKLFRAPGEARRYMQMHGNY</sequence>
<keyword evidence="7 8" id="KW-0472">Membrane</keyword>
<evidence type="ECO:0000256" key="7">
    <source>
        <dbReference type="ARBA" id="ARBA00023136"/>
    </source>
</evidence>
<evidence type="ECO:0000256" key="3">
    <source>
        <dbReference type="ARBA" id="ARBA00022448"/>
    </source>
</evidence>
<evidence type="ECO:0000256" key="8">
    <source>
        <dbReference type="RuleBase" id="RU365088"/>
    </source>
</evidence>
<feature type="transmembrane region" description="Helical" evidence="8">
    <location>
        <begin position="354"/>
        <end position="371"/>
    </location>
</feature>
<evidence type="ECO:0000259" key="9">
    <source>
        <dbReference type="PROSITE" id="PS50850"/>
    </source>
</evidence>
<dbReference type="RefSeq" id="WP_160605694.1">
    <property type="nucleotide sequence ID" value="NZ_WTYX01000002.1"/>
</dbReference>
<keyword evidence="11" id="KW-1185">Reference proteome</keyword>
<evidence type="ECO:0000256" key="5">
    <source>
        <dbReference type="ARBA" id="ARBA00022692"/>
    </source>
</evidence>
<organism evidence="10 11">
    <name type="scientific">Pontixanthobacter aquaemixtae</name>
    <dbReference type="NCBI Taxonomy" id="1958940"/>
    <lineage>
        <taxon>Bacteria</taxon>
        <taxon>Pseudomonadati</taxon>
        <taxon>Pseudomonadota</taxon>
        <taxon>Alphaproteobacteria</taxon>
        <taxon>Sphingomonadales</taxon>
        <taxon>Erythrobacteraceae</taxon>
        <taxon>Pontixanthobacter</taxon>
    </lineage>
</organism>
<dbReference type="InterPro" id="IPR020846">
    <property type="entry name" value="MFS_dom"/>
</dbReference>
<accession>A0A845A2N1</accession>
<dbReference type="PROSITE" id="PS50850">
    <property type="entry name" value="MFS"/>
    <property type="match status" value="1"/>
</dbReference>
<feature type="domain" description="Major facilitator superfamily (MFS) profile" evidence="9">
    <location>
        <begin position="17"/>
        <end position="401"/>
    </location>
</feature>
<evidence type="ECO:0000256" key="2">
    <source>
        <dbReference type="ARBA" id="ARBA00006236"/>
    </source>
</evidence>
<dbReference type="EMBL" id="WTYX01000002">
    <property type="protein sequence ID" value="MXO91879.1"/>
    <property type="molecule type" value="Genomic_DNA"/>
</dbReference>
<evidence type="ECO:0000313" key="10">
    <source>
        <dbReference type="EMBL" id="MXO91879.1"/>
    </source>
</evidence>
<keyword evidence="5 8" id="KW-0812">Transmembrane</keyword>
<feature type="transmembrane region" description="Helical" evidence="8">
    <location>
        <begin position="312"/>
        <end position="333"/>
    </location>
</feature>
<comment type="caution">
    <text evidence="10">The sequence shown here is derived from an EMBL/GenBank/DDBJ whole genome shotgun (WGS) entry which is preliminary data.</text>
</comment>
<keyword evidence="3 8" id="KW-0813">Transport</keyword>
<dbReference type="Gene3D" id="1.20.1720.10">
    <property type="entry name" value="Multidrug resistance protein D"/>
    <property type="match status" value="1"/>
</dbReference>
<dbReference type="InterPro" id="IPR011701">
    <property type="entry name" value="MFS"/>
</dbReference>